<feature type="region of interest" description="Disordered" evidence="1">
    <location>
        <begin position="558"/>
        <end position="587"/>
    </location>
</feature>
<comment type="caution">
    <text evidence="2">The sequence shown here is derived from an EMBL/GenBank/DDBJ whole genome shotgun (WGS) entry which is preliminary data.</text>
</comment>
<proteinExistence type="predicted"/>
<feature type="compositionally biased region" description="Low complexity" evidence="1">
    <location>
        <begin position="563"/>
        <end position="578"/>
    </location>
</feature>
<dbReference type="OrthoDB" id="5035669at2759"/>
<dbReference type="Proteomes" id="UP000750502">
    <property type="component" value="Unassembled WGS sequence"/>
</dbReference>
<name>A0A9P7I0B9_9HYPO</name>
<accession>A0A9P7I0B9</accession>
<reference evidence="2" key="2">
    <citation type="submission" date="2020-10" db="EMBL/GenBank/DDBJ databases">
        <authorList>
            <person name="Peck L.D."/>
            <person name="Nowell R.W."/>
            <person name="Flood J."/>
            <person name="Ryan M.J."/>
            <person name="Barraclough T.G."/>
        </authorList>
    </citation>
    <scope>NUCLEOTIDE SEQUENCE</scope>
    <source>
        <strain evidence="2">IMI 127659i</strain>
    </source>
</reference>
<reference evidence="2" key="1">
    <citation type="journal article" date="2020" name="bioRxiv">
        <title>Historical genomics reveals the evolutionary mechanisms behind multiple outbreaks of the host-specific coffee wilt pathogen Fusarium xylarioides.</title>
        <authorList>
            <person name="Peck D."/>
            <person name="Nowell R.W."/>
            <person name="Flood J."/>
            <person name="Ryan M.J."/>
            <person name="Barraclough T.G."/>
        </authorList>
    </citation>
    <scope>NUCLEOTIDE SEQUENCE</scope>
    <source>
        <strain evidence="2">IMI 127659i</strain>
    </source>
</reference>
<evidence type="ECO:0000256" key="1">
    <source>
        <dbReference type="SAM" id="MobiDB-lite"/>
    </source>
</evidence>
<dbReference type="AlphaFoldDB" id="A0A9P7I0B9"/>
<dbReference type="EMBL" id="JADFTT010000151">
    <property type="protein sequence ID" value="KAG5766572.1"/>
    <property type="molecule type" value="Genomic_DNA"/>
</dbReference>
<evidence type="ECO:0000313" key="2">
    <source>
        <dbReference type="EMBL" id="KAG5766572.1"/>
    </source>
</evidence>
<organism evidence="2 3">
    <name type="scientific">Fusarium xylarioides</name>
    <dbReference type="NCBI Taxonomy" id="221167"/>
    <lineage>
        <taxon>Eukaryota</taxon>
        <taxon>Fungi</taxon>
        <taxon>Dikarya</taxon>
        <taxon>Ascomycota</taxon>
        <taxon>Pezizomycotina</taxon>
        <taxon>Sordariomycetes</taxon>
        <taxon>Hypocreomycetidae</taxon>
        <taxon>Hypocreales</taxon>
        <taxon>Nectriaceae</taxon>
        <taxon>Fusarium</taxon>
        <taxon>Fusarium fujikuroi species complex</taxon>
    </lineage>
</organism>
<evidence type="ECO:0000313" key="3">
    <source>
        <dbReference type="Proteomes" id="UP000750502"/>
    </source>
</evidence>
<keyword evidence="3" id="KW-1185">Reference proteome</keyword>
<sequence>MSDHIDPISDALADFFVNFHDRRDSPPGQPTAQFGHIKTPPYRLKPDIELEVSSGYLCISRTTIEILTYHGLFERIRSNFNRHANQSDHTMWLKCPDPEKWYMDNRLPPKIVIIFHIDPNIPADCAISLAGIVEWSLAQSALPGYVIRLVTMSAGEDCDLLKKLLDTSGLQYHFTDLDLAQYGELDPMRNCTVVNSKFMDTQVSNLLTRVRGEPEKSRLILCFDIAFYRALKAKEDPEDGQFISMGELSIGSTLSDIGPLNYIPMGPKTRLMLISPDLAILPITSKPFEEIHIVVGYSKTTQAWDLGMHQMVCREYPLSMEERRRQLWWAYQGNEKSVFMHIKDGLSPHAYIEQGVVAPRFVEAHQLGGFIATVTSLPWFPRNREDTIRIFATNPFTVQAITDRLITQRVTKSKGSSLTENEAGIFIDVLPLLNYDYRLALLVATEASPNVNRVKTQLAAMLTTKLEDIVMLDRVPRLPDCVFKECRGFSPSLAGQGSMWLFLDLLRNRDQHIQEHRKYMSLYDNLDGFVSVDESVGENVEKNFVRLADLLSRHGRDINHRPSLSGRGRGSAHSSRGGIQKDKPTSLTHNVVTNKALASQLNNTIAAPSGQSRDGVLSAVSTPRQAYIENIGSEYDYHNGVVNNKNDESAMECAFCERKTHKIDKHLDLPSGDLPGCILCHSMQHNTEDCAKMSDMSLTQKIRIFVDGRADLPPLRTRVPWWDMLHTWLQDDRSRGQDLPVGFPWSKEFSIELSCRHQGRYIRDIQACVDHSCRHQTSFIKDETTATLDAVYLNYVAKDGGTWVTGLAKRALEGAPGGSTYLSG</sequence>
<protein>
    <submittedName>
        <fullName evidence="2">Uncharacterized protein</fullName>
    </submittedName>
</protein>
<gene>
    <name evidence="2" type="ORF">H9Q72_005339</name>
</gene>